<name>A0AAU6W0F9_9VIRU</name>
<evidence type="ECO:0000259" key="1">
    <source>
        <dbReference type="Pfam" id="PF20557"/>
    </source>
</evidence>
<dbReference type="EMBL" id="PP179316">
    <property type="protein sequence ID" value="XAI69943.1"/>
    <property type="molecule type" value="Genomic_DNA"/>
</dbReference>
<dbReference type="InterPro" id="IPR046787">
    <property type="entry name" value="DnaT_2"/>
</dbReference>
<proteinExistence type="predicted"/>
<evidence type="ECO:0000313" key="2">
    <source>
        <dbReference type="EMBL" id="XAI69943.1"/>
    </source>
</evidence>
<organism evidence="2">
    <name type="scientific">Pseudomonas phage Pavpe01</name>
    <dbReference type="NCBI Taxonomy" id="3138545"/>
    <lineage>
        <taxon>Viruses</taxon>
    </lineage>
</organism>
<gene>
    <name evidence="2" type="ORF">Pavpe01_00031</name>
</gene>
<dbReference type="Pfam" id="PF20557">
    <property type="entry name" value="DnaT_2"/>
    <property type="match status" value="1"/>
</dbReference>
<sequence>MSTDIVIVVEDGTGKSNANSYVSVADARIYAKNRGVILSDDDDVIAAWLINASDYLLTFECEYVGYRTNPTQALSWPRTDAISNCRPIVGPDEIPAQIVFAQCQCVIAQHNGIDLMPTYTASDFVTEETVGPLTTKYADPLAVGLKPTITSVDALLAPLFGTCASSGIALRTVRV</sequence>
<protein>
    <submittedName>
        <fullName evidence="2">Virion structural protein</fullName>
    </submittedName>
</protein>
<reference evidence="2" key="1">
    <citation type="journal article" date="2024" name="J. Gen. Virol.">
        <title>Novel phages of Pseudomonas syringae unveil numerous potential auxiliary metabolic genes.</title>
        <authorList>
            <person name="Feltin C."/>
            <person name="Garneau J.R."/>
            <person name="Morris C.E."/>
            <person name="Berard A."/>
            <person name="Torres-Barcelo C."/>
        </authorList>
    </citation>
    <scope>NUCLEOTIDE SEQUENCE</scope>
</reference>
<feature type="domain" description="Putative DnaT-like" evidence="1">
    <location>
        <begin position="7"/>
        <end position="174"/>
    </location>
</feature>
<accession>A0AAU6W0F9</accession>